<accession>A0A9J7KJJ3</accession>
<protein>
    <recommendedName>
        <fullName evidence="21">Very long-chain fatty acid transport protein</fullName>
        <ecNumber evidence="15">6.2.1.3</ecNumber>
    </recommendedName>
    <alternativeName>
        <fullName evidence="17">Long-chain-fatty-acid--CoA ligase</fullName>
    </alternativeName>
    <alternativeName>
        <fullName evidence="22">Very-long-chain acyl-CoA synthetase</fullName>
    </alternativeName>
</protein>
<dbReference type="GO" id="GO:0005886">
    <property type="term" value="C:plasma membrane"/>
    <property type="evidence" value="ECO:0000318"/>
    <property type="project" value="GO_Central"/>
</dbReference>
<dbReference type="Gene3D" id="3.30.300.30">
    <property type="match status" value="1"/>
</dbReference>
<evidence type="ECO:0000256" key="3">
    <source>
        <dbReference type="ARBA" id="ARBA00022448"/>
    </source>
</evidence>
<keyword evidence="8" id="KW-0276">Fatty acid metabolism</keyword>
<keyword evidence="3" id="KW-0813">Transport</keyword>
<keyword evidence="10 23" id="KW-1133">Transmembrane helix</keyword>
<keyword evidence="7" id="KW-0547">Nucleotide-binding</keyword>
<evidence type="ECO:0000256" key="10">
    <source>
        <dbReference type="ARBA" id="ARBA00022989"/>
    </source>
</evidence>
<dbReference type="InterPro" id="IPR045851">
    <property type="entry name" value="AMP-bd_C_sf"/>
</dbReference>
<dbReference type="GeneID" id="118409452"/>
<dbReference type="GO" id="GO:0004467">
    <property type="term" value="F:long-chain fatty acid-CoA ligase activity"/>
    <property type="evidence" value="ECO:0000318"/>
    <property type="project" value="GO_Central"/>
</dbReference>
<evidence type="ECO:0000259" key="25">
    <source>
        <dbReference type="Pfam" id="PF13193"/>
    </source>
</evidence>
<evidence type="ECO:0000256" key="15">
    <source>
        <dbReference type="ARBA" id="ARBA00026121"/>
    </source>
</evidence>
<dbReference type="OrthoDB" id="288590at2759"/>
<dbReference type="KEGG" id="bfo:118409452"/>
<evidence type="ECO:0000256" key="8">
    <source>
        <dbReference type="ARBA" id="ARBA00022832"/>
    </source>
</evidence>
<dbReference type="InterPro" id="IPR042099">
    <property type="entry name" value="ANL_N_sf"/>
</dbReference>
<evidence type="ECO:0000256" key="16">
    <source>
        <dbReference type="ARBA" id="ARBA00036527"/>
    </source>
</evidence>
<dbReference type="InterPro" id="IPR025110">
    <property type="entry name" value="AMP-bd_C"/>
</dbReference>
<evidence type="ECO:0000256" key="17">
    <source>
        <dbReference type="ARBA" id="ARBA00041297"/>
    </source>
</evidence>
<sequence length="628" mass="69778">MWPEGVNPKTVLYGTGAVGGAVAAAAGIYSYMYPYAFRDRHQVRLELAIIEKFTNIIMSGGTVLSQFAEAVRRHPDKPFLLFGTEAHTYGEVDAMANRVANFFHGMGFQKGDTVALLIYNEPAFIWTFLGLARVGVKMALLNTNLRGQALMHCFRVAGATGLIVGQGQPLLDATLELMPELQAEGATIWLQGSAHPPAGLSAWDGPVQRESDQPLTVQVTITPADTLCYIYTSGTTGLPKAAIIPHTKFIIGGNSLLLIQGFTSEDVLYVTLPLYHSSGLMLGIGTTISKGATVALRRKFSAHHFWEDCRHYNATVIIYIGELLRYLCTLPERPDDKDHKVRLAFGNGLRPDIWKQFQDRFGIPRIGEFYAMTEGNVGLTNISNKVGAVGVYSPMYRKYRPSSVIECDIDTGEPIRGKDGWCKEVKIGQPGLLVGPTDPAVPYIGYLGKPELTQRKILRDVFREGDAYFSTGDLMVFDKEYFIYFVDRVGDTFRWKGENVATTEVAQVLSKMEGVQEVNVYGVKVPGQDGRAGMASIIPLPGQQPDFRRWYRYITEKLPTYAQPLFLRLTQEIQVTGTFKHQKAALVKEGFDPRRVADPLFVIDNGRKTYVPLDDTVYRRIVVGHARL</sequence>
<keyword evidence="14" id="KW-0576">Peroxisome</keyword>
<dbReference type="Pfam" id="PF00501">
    <property type="entry name" value="AMP-binding"/>
    <property type="match status" value="1"/>
</dbReference>
<organism evidence="26 27">
    <name type="scientific">Branchiostoma floridae</name>
    <name type="common">Florida lancelet</name>
    <name type="synonym">Amphioxus</name>
    <dbReference type="NCBI Taxonomy" id="7739"/>
    <lineage>
        <taxon>Eukaryota</taxon>
        <taxon>Metazoa</taxon>
        <taxon>Chordata</taxon>
        <taxon>Cephalochordata</taxon>
        <taxon>Leptocardii</taxon>
        <taxon>Amphioxiformes</taxon>
        <taxon>Branchiostomatidae</taxon>
        <taxon>Branchiostoma</taxon>
    </lineage>
</organism>
<evidence type="ECO:0000256" key="21">
    <source>
        <dbReference type="ARBA" id="ARBA00068795"/>
    </source>
</evidence>
<dbReference type="Gene3D" id="3.40.50.12780">
    <property type="entry name" value="N-terminal domain of ligase-like"/>
    <property type="match status" value="1"/>
</dbReference>
<keyword evidence="12" id="KW-0443">Lipid metabolism</keyword>
<dbReference type="Pfam" id="PF13193">
    <property type="entry name" value="AMP-binding_C"/>
    <property type="match status" value="1"/>
</dbReference>
<evidence type="ECO:0000256" key="1">
    <source>
        <dbReference type="ARBA" id="ARBA00004651"/>
    </source>
</evidence>
<feature type="domain" description="AMP-dependent synthetase/ligase" evidence="24">
    <location>
        <begin position="67"/>
        <end position="390"/>
    </location>
</feature>
<keyword evidence="26" id="KW-1185">Reference proteome</keyword>
<comment type="catalytic activity">
    <reaction evidence="19">
        <text>tetracosanoate + ATP + CoA = tetracosanoyl-CoA + AMP + diphosphate</text>
        <dbReference type="Rhea" id="RHEA:33639"/>
        <dbReference type="ChEBI" id="CHEBI:30616"/>
        <dbReference type="ChEBI" id="CHEBI:31014"/>
        <dbReference type="ChEBI" id="CHEBI:33019"/>
        <dbReference type="ChEBI" id="CHEBI:57287"/>
        <dbReference type="ChEBI" id="CHEBI:65052"/>
        <dbReference type="ChEBI" id="CHEBI:456215"/>
    </reaction>
    <physiologicalReaction direction="left-to-right" evidence="19">
        <dbReference type="Rhea" id="RHEA:33640"/>
    </physiologicalReaction>
</comment>
<evidence type="ECO:0000256" key="19">
    <source>
        <dbReference type="ARBA" id="ARBA00048666"/>
    </source>
</evidence>
<dbReference type="InterPro" id="IPR000873">
    <property type="entry name" value="AMP-dep_synth/lig_dom"/>
</dbReference>
<feature type="domain" description="AMP-binding enzyme C-terminal" evidence="25">
    <location>
        <begin position="504"/>
        <end position="580"/>
    </location>
</feature>
<evidence type="ECO:0000256" key="7">
    <source>
        <dbReference type="ARBA" id="ARBA00022741"/>
    </source>
</evidence>
<evidence type="ECO:0000256" key="11">
    <source>
        <dbReference type="ARBA" id="ARBA00023055"/>
    </source>
</evidence>
<keyword evidence="13 23" id="KW-0472">Membrane</keyword>
<dbReference type="GO" id="GO:0005778">
    <property type="term" value="C:peroxisomal membrane"/>
    <property type="evidence" value="ECO:0007669"/>
    <property type="project" value="UniProtKB-SubCell"/>
</dbReference>
<evidence type="ECO:0000256" key="2">
    <source>
        <dbReference type="ARBA" id="ARBA00006432"/>
    </source>
</evidence>
<dbReference type="GO" id="GO:0001676">
    <property type="term" value="P:long-chain fatty acid metabolic process"/>
    <property type="evidence" value="ECO:0000318"/>
    <property type="project" value="GO_Central"/>
</dbReference>
<dbReference type="GO" id="GO:0005524">
    <property type="term" value="F:ATP binding"/>
    <property type="evidence" value="ECO:0007669"/>
    <property type="project" value="UniProtKB-KW"/>
</dbReference>
<dbReference type="FunFam" id="3.30.300.30:FF:000002">
    <property type="entry name" value="Long-chain fatty acid transport protein 1"/>
    <property type="match status" value="1"/>
</dbReference>
<dbReference type="NCBIfam" id="NF006134">
    <property type="entry name" value="PRK08279.1"/>
    <property type="match status" value="1"/>
</dbReference>
<keyword evidence="6 23" id="KW-0812">Transmembrane</keyword>
<keyword evidence="11" id="KW-0445">Lipid transport</keyword>
<evidence type="ECO:0000256" key="6">
    <source>
        <dbReference type="ARBA" id="ARBA00022692"/>
    </source>
</evidence>
<reference evidence="27" key="2">
    <citation type="submission" date="2025-08" db="UniProtKB">
        <authorList>
            <consortium name="RefSeq"/>
        </authorList>
    </citation>
    <scope>IDENTIFICATION</scope>
    <source>
        <strain evidence="27">S238N-H82</strain>
        <tissue evidence="27">Testes</tissue>
    </source>
</reference>
<evidence type="ECO:0000313" key="27">
    <source>
        <dbReference type="RefSeq" id="XP_035666379.1"/>
    </source>
</evidence>
<gene>
    <name evidence="27" type="primary">LOC118409452</name>
</gene>
<evidence type="ECO:0000256" key="12">
    <source>
        <dbReference type="ARBA" id="ARBA00023098"/>
    </source>
</evidence>
<dbReference type="OMA" id="VWRQFLD"/>
<evidence type="ECO:0000256" key="22">
    <source>
        <dbReference type="ARBA" id="ARBA00078285"/>
    </source>
</evidence>
<comment type="catalytic activity">
    <reaction evidence="16">
        <text>a very long-chain fatty acid + ATP + CoA = a very long-chain fatty acyl-CoA + AMP + diphosphate</text>
        <dbReference type="Rhea" id="RHEA:54536"/>
        <dbReference type="ChEBI" id="CHEBI:30616"/>
        <dbReference type="ChEBI" id="CHEBI:33019"/>
        <dbReference type="ChEBI" id="CHEBI:57287"/>
        <dbReference type="ChEBI" id="CHEBI:58950"/>
        <dbReference type="ChEBI" id="CHEBI:138261"/>
        <dbReference type="ChEBI" id="CHEBI:456215"/>
    </reaction>
    <physiologicalReaction direction="left-to-right" evidence="16">
        <dbReference type="Rhea" id="RHEA:54537"/>
    </physiologicalReaction>
</comment>
<dbReference type="PANTHER" id="PTHR43107:SF22">
    <property type="entry name" value="VERY LONG-CHAIN ACYL-COA SYNTHETASE"/>
    <property type="match status" value="1"/>
</dbReference>
<evidence type="ECO:0000256" key="13">
    <source>
        <dbReference type="ARBA" id="ARBA00023136"/>
    </source>
</evidence>
<evidence type="ECO:0000256" key="14">
    <source>
        <dbReference type="ARBA" id="ARBA00023140"/>
    </source>
</evidence>
<proteinExistence type="inferred from homology"/>
<evidence type="ECO:0000259" key="24">
    <source>
        <dbReference type="Pfam" id="PF00501"/>
    </source>
</evidence>
<dbReference type="InterPro" id="IPR020845">
    <property type="entry name" value="AMP-binding_CS"/>
</dbReference>
<dbReference type="EC" id="6.2.1.3" evidence="15"/>
<dbReference type="GO" id="GO:0005324">
    <property type="term" value="F:long-chain fatty acid transmembrane transporter activity"/>
    <property type="evidence" value="ECO:0000318"/>
    <property type="project" value="GO_Central"/>
</dbReference>
<evidence type="ECO:0000256" key="5">
    <source>
        <dbReference type="ARBA" id="ARBA00022598"/>
    </source>
</evidence>
<dbReference type="GO" id="GO:0044539">
    <property type="term" value="P:long-chain fatty acid import into cell"/>
    <property type="evidence" value="ECO:0000318"/>
    <property type="project" value="GO_Central"/>
</dbReference>
<feature type="transmembrane region" description="Helical" evidence="23">
    <location>
        <begin position="12"/>
        <end position="32"/>
    </location>
</feature>
<evidence type="ECO:0000256" key="4">
    <source>
        <dbReference type="ARBA" id="ARBA00022475"/>
    </source>
</evidence>
<keyword evidence="5" id="KW-0436">Ligase</keyword>
<dbReference type="Proteomes" id="UP000001554">
    <property type="component" value="Chromosome 2"/>
</dbReference>
<evidence type="ECO:0000256" key="23">
    <source>
        <dbReference type="SAM" id="Phobius"/>
    </source>
</evidence>
<dbReference type="FunFam" id="3.40.50.12780:FF:000019">
    <property type="entry name" value="Long-chain fatty acid transporter"/>
    <property type="match status" value="1"/>
</dbReference>
<dbReference type="SUPFAM" id="SSF56801">
    <property type="entry name" value="Acetyl-CoA synthetase-like"/>
    <property type="match status" value="1"/>
</dbReference>
<comment type="function">
    <text evidence="20">Acyl-CoA synthetase required for both the import of long chain fatty acids (LCFAs) (C14-C18) and the activation very long chain fatty acids (VLCFAs) (C20-C26) by esterification of the fatty acids into metabolically active CoA-thioesters for subsequent degradation or incorporation into phospholipids. The transport and fatty acyl-CoA synthetase activities are genetically separable and are thus independent activities. Esterifies VLCFAs in the peroxisome matrix. The VLCFAs are actively transported into peroxisomes by a PXA1-PXA2 heterodimeric transporter in the peroxisomal membrane.</text>
</comment>
<dbReference type="GO" id="GO:0005789">
    <property type="term" value="C:endoplasmic reticulum membrane"/>
    <property type="evidence" value="ECO:0000318"/>
    <property type="project" value="GO_Central"/>
</dbReference>
<evidence type="ECO:0000256" key="20">
    <source>
        <dbReference type="ARBA" id="ARBA00060276"/>
    </source>
</evidence>
<dbReference type="AlphaFoldDB" id="A0A9J7KJJ3"/>
<dbReference type="PROSITE" id="PS00455">
    <property type="entry name" value="AMP_BINDING"/>
    <property type="match status" value="1"/>
</dbReference>
<dbReference type="RefSeq" id="XP_035666379.1">
    <property type="nucleotide sequence ID" value="XM_035810486.1"/>
</dbReference>
<keyword evidence="4" id="KW-1003">Cell membrane</keyword>
<evidence type="ECO:0000256" key="9">
    <source>
        <dbReference type="ARBA" id="ARBA00022840"/>
    </source>
</evidence>
<dbReference type="PANTHER" id="PTHR43107">
    <property type="entry name" value="LONG-CHAIN FATTY ACID TRANSPORT PROTEIN"/>
    <property type="match status" value="1"/>
</dbReference>
<name>A0A9J7KJJ3_BRAFL</name>
<keyword evidence="9" id="KW-0067">ATP-binding</keyword>
<evidence type="ECO:0000256" key="18">
    <source>
        <dbReference type="ARBA" id="ARBA00046271"/>
    </source>
</evidence>
<reference evidence="26" key="1">
    <citation type="journal article" date="2020" name="Nat. Ecol. Evol.">
        <title>Deeply conserved synteny resolves early events in vertebrate evolution.</title>
        <authorList>
            <person name="Simakov O."/>
            <person name="Marletaz F."/>
            <person name="Yue J.X."/>
            <person name="O'Connell B."/>
            <person name="Jenkins J."/>
            <person name="Brandt A."/>
            <person name="Calef R."/>
            <person name="Tung C.H."/>
            <person name="Huang T.K."/>
            <person name="Schmutz J."/>
            <person name="Satoh N."/>
            <person name="Yu J.K."/>
            <person name="Putnam N.H."/>
            <person name="Green R.E."/>
            <person name="Rokhsar D.S."/>
        </authorList>
    </citation>
    <scope>NUCLEOTIDE SEQUENCE [LARGE SCALE GENOMIC DNA]</scope>
    <source>
        <strain evidence="26">S238N-H82</strain>
    </source>
</reference>
<evidence type="ECO:0000313" key="26">
    <source>
        <dbReference type="Proteomes" id="UP000001554"/>
    </source>
</evidence>
<comment type="similarity">
    <text evidence="2">Belongs to the ATP-dependent AMP-binding enzyme family.</text>
</comment>
<comment type="subcellular location">
    <subcellularLocation>
        <location evidence="1">Cell membrane</location>
        <topology evidence="1">Multi-pass membrane protein</topology>
    </subcellularLocation>
    <subcellularLocation>
        <location evidence="18">Peroxisome membrane</location>
    </subcellularLocation>
</comment>